<keyword evidence="1" id="KW-0732">Signal</keyword>
<evidence type="ECO:0000256" key="1">
    <source>
        <dbReference type="SAM" id="SignalP"/>
    </source>
</evidence>
<protein>
    <recommendedName>
        <fullName evidence="4">DUF5104 domain-containing protein</fullName>
    </recommendedName>
</protein>
<keyword evidence="3" id="KW-1185">Reference proteome</keyword>
<dbReference type="EMBL" id="JALPQF010000001">
    <property type="protein sequence ID" value="MCK8479064.1"/>
    <property type="molecule type" value="Genomic_DNA"/>
</dbReference>
<dbReference type="Proteomes" id="UP001203687">
    <property type="component" value="Unassembled WGS sequence"/>
</dbReference>
<evidence type="ECO:0000313" key="3">
    <source>
        <dbReference type="Proteomes" id="UP001203687"/>
    </source>
</evidence>
<feature type="signal peptide" evidence="1">
    <location>
        <begin position="1"/>
        <end position="21"/>
    </location>
</feature>
<organism evidence="2 3">
    <name type="scientific">Psychroserpens algicola</name>
    <dbReference type="NCBI Taxonomy" id="1719034"/>
    <lineage>
        <taxon>Bacteria</taxon>
        <taxon>Pseudomonadati</taxon>
        <taxon>Bacteroidota</taxon>
        <taxon>Flavobacteriia</taxon>
        <taxon>Flavobacteriales</taxon>
        <taxon>Flavobacteriaceae</taxon>
        <taxon>Psychroserpens</taxon>
    </lineage>
</organism>
<evidence type="ECO:0008006" key="4">
    <source>
        <dbReference type="Google" id="ProtNLM"/>
    </source>
</evidence>
<comment type="caution">
    <text evidence="2">The sequence shown here is derived from an EMBL/GenBank/DDBJ whole genome shotgun (WGS) entry which is preliminary data.</text>
</comment>
<feature type="chain" id="PRO_5046309705" description="DUF5104 domain-containing protein" evidence="1">
    <location>
        <begin position="22"/>
        <end position="178"/>
    </location>
</feature>
<accession>A0ABT0H4Y2</accession>
<name>A0ABT0H4Y2_9FLAO</name>
<proteinExistence type="predicted"/>
<evidence type="ECO:0000313" key="2">
    <source>
        <dbReference type="EMBL" id="MCK8479064.1"/>
    </source>
</evidence>
<gene>
    <name evidence="2" type="ORF">MUY34_00450</name>
</gene>
<dbReference type="PROSITE" id="PS51257">
    <property type="entry name" value="PROKAR_LIPOPROTEIN"/>
    <property type="match status" value="1"/>
</dbReference>
<reference evidence="2" key="1">
    <citation type="submission" date="2022-04" db="EMBL/GenBank/DDBJ databases">
        <authorList>
            <person name="Ren T."/>
        </authorList>
    </citation>
    <scope>NUCLEOTIDE SEQUENCE</scope>
    <source>
        <strain evidence="2">F63249</strain>
    </source>
</reference>
<sequence length="178" mass="20181">MKNLLLLLIIPLLAISCSSQNKLDNKTALKVLQQDFKQSCKNDIDDFISTYYDGPNFSALEAYFNNLEKQGLVTTKKIKNRKKEVTGIRIRYTKKAEAKYEAGPGYSSFSAAATKFVPKEIIGISYEEDGNKAVVQFKGDWVHTPFYNLQIGKTRCKEETGTSVRASFIRFDTGWQLQ</sequence>
<dbReference type="RefSeq" id="WP_248411500.1">
    <property type="nucleotide sequence ID" value="NZ_JALPQF010000001.1"/>
</dbReference>